<protein>
    <recommendedName>
        <fullName evidence="1">HNH nuclease domain-containing protein</fullName>
    </recommendedName>
</protein>
<sequence>MNETHRKLLKLVRQEREILCEVLAHLQVIQDEKIFLKLGYSSLLKYCTQELKYSESAAYRRIKTLKLCKEVPSVKDKIKTGAINLTNASVAQSLFERARCRNVSQKEVILKSIENSTTVISENTVRETLSLPKRKYHLTLITEEKTINKWTEVKKRMAHFGLNEAELFEKLLDEKLNAMKACSAKPLRRKTSKNQRYVSANERAHVFKRAKHCCEYRDKVQRKTCGSVYALEIDHIRPIALGGKSELSNLRLLCRAHNQRDVRLEKI</sequence>
<organism evidence="2 3">
    <name type="scientific">Halobacteriovorax marinus</name>
    <dbReference type="NCBI Taxonomy" id="97084"/>
    <lineage>
        <taxon>Bacteria</taxon>
        <taxon>Pseudomonadati</taxon>
        <taxon>Bdellovibrionota</taxon>
        <taxon>Bacteriovoracia</taxon>
        <taxon>Bacteriovoracales</taxon>
        <taxon>Halobacteriovoraceae</taxon>
        <taxon>Halobacteriovorax</taxon>
    </lineage>
</organism>
<accession>A0A1Y5F8S6</accession>
<evidence type="ECO:0000313" key="2">
    <source>
        <dbReference type="EMBL" id="OUR97298.1"/>
    </source>
</evidence>
<dbReference type="GO" id="GO:0004519">
    <property type="term" value="F:endonuclease activity"/>
    <property type="evidence" value="ECO:0007669"/>
    <property type="project" value="InterPro"/>
</dbReference>
<dbReference type="GO" id="GO:0008270">
    <property type="term" value="F:zinc ion binding"/>
    <property type="evidence" value="ECO:0007669"/>
    <property type="project" value="InterPro"/>
</dbReference>
<evidence type="ECO:0000313" key="3">
    <source>
        <dbReference type="Proteomes" id="UP000196531"/>
    </source>
</evidence>
<comment type="caution">
    <text evidence="2">The sequence shown here is derived from an EMBL/GenBank/DDBJ whole genome shotgun (WGS) entry which is preliminary data.</text>
</comment>
<dbReference type="Pfam" id="PF01844">
    <property type="entry name" value="HNH"/>
    <property type="match status" value="1"/>
</dbReference>
<dbReference type="SMART" id="SM00507">
    <property type="entry name" value="HNHc"/>
    <property type="match status" value="1"/>
</dbReference>
<dbReference type="InterPro" id="IPR002711">
    <property type="entry name" value="HNH"/>
</dbReference>
<dbReference type="InterPro" id="IPR003615">
    <property type="entry name" value="HNH_nuc"/>
</dbReference>
<feature type="domain" description="HNH nuclease" evidence="1">
    <location>
        <begin position="201"/>
        <end position="259"/>
    </location>
</feature>
<evidence type="ECO:0000259" key="1">
    <source>
        <dbReference type="SMART" id="SM00507"/>
    </source>
</evidence>
<dbReference type="GO" id="GO:0003676">
    <property type="term" value="F:nucleic acid binding"/>
    <property type="evidence" value="ECO:0007669"/>
    <property type="project" value="InterPro"/>
</dbReference>
<dbReference type="CDD" id="cd00085">
    <property type="entry name" value="HNHc"/>
    <property type="match status" value="1"/>
</dbReference>
<gene>
    <name evidence="2" type="ORF">A9Q84_13310</name>
</gene>
<dbReference type="EMBL" id="MAAO01000006">
    <property type="protein sequence ID" value="OUR97298.1"/>
    <property type="molecule type" value="Genomic_DNA"/>
</dbReference>
<proteinExistence type="predicted"/>
<dbReference type="AlphaFoldDB" id="A0A1Y5F8S6"/>
<reference evidence="3" key="1">
    <citation type="journal article" date="2017" name="Proc. Natl. Acad. Sci. U.S.A.">
        <title>Simulation of Deepwater Horizon oil plume reveals substrate specialization within a complex community of hydrocarbon-degraders.</title>
        <authorList>
            <person name="Hu P."/>
            <person name="Dubinsky E.A."/>
            <person name="Probst A.J."/>
            <person name="Wang J."/>
            <person name="Sieber C.M.K."/>
            <person name="Tom L.M."/>
            <person name="Gardinali P."/>
            <person name="Banfield J.F."/>
            <person name="Atlas R.M."/>
            <person name="Andersen G.L."/>
        </authorList>
    </citation>
    <scope>NUCLEOTIDE SEQUENCE [LARGE SCALE GENOMIC DNA]</scope>
</reference>
<dbReference type="Proteomes" id="UP000196531">
    <property type="component" value="Unassembled WGS sequence"/>
</dbReference>
<name>A0A1Y5F8S6_9BACT</name>
<dbReference type="Gene3D" id="1.10.30.50">
    <property type="match status" value="1"/>
</dbReference>